<proteinExistence type="predicted"/>
<dbReference type="PANTHER" id="PTHR34203">
    <property type="entry name" value="METHYLTRANSFERASE, FKBM FAMILY PROTEIN"/>
    <property type="match status" value="1"/>
</dbReference>
<feature type="domain" description="Methyltransferase FkbM" evidence="1">
    <location>
        <begin position="270"/>
        <end position="441"/>
    </location>
</feature>
<dbReference type="Gene3D" id="3.40.50.150">
    <property type="entry name" value="Vaccinia Virus protein VP39"/>
    <property type="match status" value="1"/>
</dbReference>
<dbReference type="NCBIfam" id="TIGR01444">
    <property type="entry name" value="fkbM_fam"/>
    <property type="match status" value="1"/>
</dbReference>
<name>A0ABQ4SUU6_9HYPH</name>
<comment type="caution">
    <text evidence="2">The sequence shown here is derived from an EMBL/GenBank/DDBJ whole genome shotgun (WGS) entry which is preliminary data.</text>
</comment>
<dbReference type="EMBL" id="BPQR01000013">
    <property type="protein sequence ID" value="GJE05544.1"/>
    <property type="molecule type" value="Genomic_DNA"/>
</dbReference>
<reference evidence="2" key="2">
    <citation type="submission" date="2021-08" db="EMBL/GenBank/DDBJ databases">
        <authorList>
            <person name="Tani A."/>
            <person name="Ola A."/>
            <person name="Ogura Y."/>
            <person name="Katsura K."/>
            <person name="Hayashi T."/>
        </authorList>
    </citation>
    <scope>NUCLEOTIDE SEQUENCE</scope>
    <source>
        <strain evidence="2">LMG 23639</strain>
    </source>
</reference>
<evidence type="ECO:0000259" key="1">
    <source>
        <dbReference type="Pfam" id="PF05050"/>
    </source>
</evidence>
<dbReference type="InterPro" id="IPR006342">
    <property type="entry name" value="FkbM_mtfrase"/>
</dbReference>
<dbReference type="Proteomes" id="UP001055102">
    <property type="component" value="Unassembled WGS sequence"/>
</dbReference>
<dbReference type="InterPro" id="IPR052514">
    <property type="entry name" value="SAM-dependent_MTase"/>
</dbReference>
<dbReference type="Pfam" id="PF05050">
    <property type="entry name" value="Methyltransf_21"/>
    <property type="match status" value="1"/>
</dbReference>
<keyword evidence="3" id="KW-1185">Reference proteome</keyword>
<reference evidence="2" key="1">
    <citation type="journal article" date="2021" name="Front. Microbiol.">
        <title>Comprehensive Comparative Genomics and Phenotyping of Methylobacterium Species.</title>
        <authorList>
            <person name="Alessa O."/>
            <person name="Ogura Y."/>
            <person name="Fujitani Y."/>
            <person name="Takami H."/>
            <person name="Hayashi T."/>
            <person name="Sahin N."/>
            <person name="Tani A."/>
        </authorList>
    </citation>
    <scope>NUCLEOTIDE SEQUENCE</scope>
    <source>
        <strain evidence="2">LMG 23639</strain>
    </source>
</reference>
<sequence length="466" mass="50221">MGFGNLAEFGRSTSGMAWATNPVRRVLWWLIAPFFRGASVRITAYIAVVERATNARIDQLAATVSAADGAANARIDALAATISAAEEAANARIDALAAASAAASPAGSEALTAGDDAKNWQDLATAAFASQMGGLRKDSYAVAQRIAGLEEEQGKSVERVAELARELHAVFDGLDRRYIKLERDLDEIMQGAAVSERFNGLDAAIEELRGLVKPSPDERGLVLAKSPTGDRLLVRPHDHIGSLILAGKEWEPHVREAIEDAAASDGVAVDAGAYIGIHTMTMARCFRTVHAFEPQTGILQVLGGNLALNERSNVVTHPMALYDRKTGMKLASQERQEVDLPMRNGQILYRKLSNAAALTFEVANEMDSQTAAIPLDELGLKNVKLIKVDAQGADLHVLRGARETIASCRPIILFEWEQDLAASHGTKLDDLHTFLSELDYDVAVLHETTPDRQLDYIAKPRAVSAG</sequence>
<dbReference type="SUPFAM" id="SSF53335">
    <property type="entry name" value="S-adenosyl-L-methionine-dependent methyltransferases"/>
    <property type="match status" value="1"/>
</dbReference>
<accession>A0ABQ4SUU6</accession>
<evidence type="ECO:0000313" key="3">
    <source>
        <dbReference type="Proteomes" id="UP001055102"/>
    </source>
</evidence>
<dbReference type="PANTHER" id="PTHR34203:SF15">
    <property type="entry name" value="SLL1173 PROTEIN"/>
    <property type="match status" value="1"/>
</dbReference>
<organism evidence="2 3">
    <name type="scientific">Methylobacterium jeotgali</name>
    <dbReference type="NCBI Taxonomy" id="381630"/>
    <lineage>
        <taxon>Bacteria</taxon>
        <taxon>Pseudomonadati</taxon>
        <taxon>Pseudomonadota</taxon>
        <taxon>Alphaproteobacteria</taxon>
        <taxon>Hyphomicrobiales</taxon>
        <taxon>Methylobacteriaceae</taxon>
        <taxon>Methylobacterium</taxon>
    </lineage>
</organism>
<gene>
    <name evidence="2" type="ORF">AOPFMNJM_0844</name>
</gene>
<evidence type="ECO:0000313" key="2">
    <source>
        <dbReference type="EMBL" id="GJE05544.1"/>
    </source>
</evidence>
<protein>
    <recommendedName>
        <fullName evidence="1">Methyltransferase FkbM domain-containing protein</fullName>
    </recommendedName>
</protein>
<dbReference type="InterPro" id="IPR029063">
    <property type="entry name" value="SAM-dependent_MTases_sf"/>
</dbReference>